<dbReference type="HAMAP" id="MF_00406">
    <property type="entry name" value="FabZ"/>
    <property type="match status" value="1"/>
</dbReference>
<evidence type="ECO:0000313" key="10">
    <source>
        <dbReference type="EMBL" id="SDJ57613.1"/>
    </source>
</evidence>
<dbReference type="InterPro" id="IPR013114">
    <property type="entry name" value="FabA_FabZ"/>
</dbReference>
<dbReference type="FunFam" id="3.10.129.10:FF:000001">
    <property type="entry name" value="3-hydroxyacyl-[acyl-carrier-protein] dehydratase FabZ"/>
    <property type="match status" value="1"/>
</dbReference>
<keyword evidence="6 9" id="KW-0443">Lipid metabolism</keyword>
<evidence type="ECO:0000256" key="3">
    <source>
        <dbReference type="ARBA" id="ARBA00022490"/>
    </source>
</evidence>
<dbReference type="GO" id="GO:0019171">
    <property type="term" value="F:(3R)-hydroxyacyl-[acyl-carrier-protein] dehydratase activity"/>
    <property type="evidence" value="ECO:0007669"/>
    <property type="project" value="UniProtKB-EC"/>
</dbReference>
<keyword evidence="5 9" id="KW-0441">Lipid A biosynthesis</keyword>
<comment type="catalytic activity">
    <reaction evidence="9">
        <text>a (3R)-hydroxyacyl-[ACP] = a (2E)-enoyl-[ACP] + H2O</text>
        <dbReference type="Rhea" id="RHEA:13097"/>
        <dbReference type="Rhea" id="RHEA-COMP:9925"/>
        <dbReference type="Rhea" id="RHEA-COMP:9945"/>
        <dbReference type="ChEBI" id="CHEBI:15377"/>
        <dbReference type="ChEBI" id="CHEBI:78784"/>
        <dbReference type="ChEBI" id="CHEBI:78827"/>
        <dbReference type="EC" id="4.2.1.59"/>
    </reaction>
</comment>
<keyword evidence="11" id="KW-1185">Reference proteome</keyword>
<evidence type="ECO:0000256" key="7">
    <source>
        <dbReference type="ARBA" id="ARBA00023239"/>
    </source>
</evidence>
<dbReference type="Proteomes" id="UP000199305">
    <property type="component" value="Unassembled WGS sequence"/>
</dbReference>
<evidence type="ECO:0000256" key="9">
    <source>
        <dbReference type="HAMAP-Rule" id="MF_00406"/>
    </source>
</evidence>
<dbReference type="GO" id="GO:0005737">
    <property type="term" value="C:cytoplasm"/>
    <property type="evidence" value="ECO:0007669"/>
    <property type="project" value="UniProtKB-SubCell"/>
</dbReference>
<comment type="similarity">
    <text evidence="2 9">Belongs to the thioester dehydratase family. FabZ subfamily.</text>
</comment>
<comment type="subcellular location">
    <subcellularLocation>
        <location evidence="1 9">Cytoplasm</location>
    </subcellularLocation>
</comment>
<dbReference type="Gene3D" id="3.10.129.10">
    <property type="entry name" value="Hotdog Thioesterase"/>
    <property type="match status" value="1"/>
</dbReference>
<gene>
    <name evidence="9" type="primary">fabZ</name>
    <name evidence="10" type="ORF">SAMN05216212_0287</name>
</gene>
<keyword evidence="3 9" id="KW-0963">Cytoplasm</keyword>
<protein>
    <recommendedName>
        <fullName evidence="9">3-hydroxyacyl-[acyl-carrier-protein] dehydratase FabZ</fullName>
        <ecNumber evidence="9">4.2.1.59</ecNumber>
    </recommendedName>
    <alternativeName>
        <fullName evidence="9">(3R)-hydroxymyristoyl-[acyl-carrier-protein] dehydratase</fullName>
        <shortName evidence="9">(3R)-hydroxymyristoyl-ACP dehydrase</shortName>
    </alternativeName>
    <alternativeName>
        <fullName evidence="9">Beta-hydroxyacyl-ACP dehydratase</fullName>
    </alternativeName>
</protein>
<evidence type="ECO:0000256" key="1">
    <source>
        <dbReference type="ARBA" id="ARBA00004496"/>
    </source>
</evidence>
<keyword evidence="4 9" id="KW-0444">Lipid biosynthesis</keyword>
<dbReference type="Pfam" id="PF07977">
    <property type="entry name" value="FabA"/>
    <property type="match status" value="1"/>
</dbReference>
<feature type="active site" evidence="9">
    <location>
        <position position="48"/>
    </location>
</feature>
<organism evidence="10 11">
    <name type="scientific">Microbulbifer yueqingensis</name>
    <dbReference type="NCBI Taxonomy" id="658219"/>
    <lineage>
        <taxon>Bacteria</taxon>
        <taxon>Pseudomonadati</taxon>
        <taxon>Pseudomonadota</taxon>
        <taxon>Gammaproteobacteria</taxon>
        <taxon>Cellvibrionales</taxon>
        <taxon>Microbulbiferaceae</taxon>
        <taxon>Microbulbifer</taxon>
    </lineage>
</organism>
<dbReference type="GO" id="GO:0009245">
    <property type="term" value="P:lipid A biosynthetic process"/>
    <property type="evidence" value="ECO:0007669"/>
    <property type="project" value="UniProtKB-UniRule"/>
</dbReference>
<dbReference type="STRING" id="658219.SAMN05216212_0287"/>
<evidence type="ECO:0000313" key="11">
    <source>
        <dbReference type="Proteomes" id="UP000199305"/>
    </source>
</evidence>
<dbReference type="RefSeq" id="WP_091506905.1">
    <property type="nucleotide sequence ID" value="NZ_FNFH01000001.1"/>
</dbReference>
<evidence type="ECO:0000256" key="2">
    <source>
        <dbReference type="ARBA" id="ARBA00009174"/>
    </source>
</evidence>
<dbReference type="CDD" id="cd01288">
    <property type="entry name" value="FabZ"/>
    <property type="match status" value="1"/>
</dbReference>
<proteinExistence type="inferred from homology"/>
<evidence type="ECO:0000256" key="6">
    <source>
        <dbReference type="ARBA" id="ARBA00023098"/>
    </source>
</evidence>
<dbReference type="GO" id="GO:0016020">
    <property type="term" value="C:membrane"/>
    <property type="evidence" value="ECO:0007669"/>
    <property type="project" value="GOC"/>
</dbReference>
<dbReference type="EC" id="4.2.1.59" evidence="9"/>
<accession>A0A1G8UUZ4</accession>
<keyword evidence="7 9" id="KW-0456">Lyase</keyword>
<dbReference type="NCBIfam" id="TIGR01750">
    <property type="entry name" value="fabZ"/>
    <property type="match status" value="1"/>
</dbReference>
<comment type="function">
    <text evidence="8 9">Involved in unsaturated fatty acids biosynthesis. Catalyzes the dehydration of short chain beta-hydroxyacyl-ACPs and long chain saturated and unsaturated beta-hydroxyacyl-ACPs.</text>
</comment>
<dbReference type="AlphaFoldDB" id="A0A1G8UUZ4"/>
<dbReference type="NCBIfam" id="NF000582">
    <property type="entry name" value="PRK00006.1"/>
    <property type="match status" value="1"/>
</dbReference>
<name>A0A1G8UUZ4_9GAMM</name>
<dbReference type="SUPFAM" id="SSF54637">
    <property type="entry name" value="Thioesterase/thiol ester dehydrase-isomerase"/>
    <property type="match status" value="1"/>
</dbReference>
<evidence type="ECO:0000256" key="8">
    <source>
        <dbReference type="ARBA" id="ARBA00025049"/>
    </source>
</evidence>
<evidence type="ECO:0000256" key="5">
    <source>
        <dbReference type="ARBA" id="ARBA00022556"/>
    </source>
</evidence>
<dbReference type="EMBL" id="FNFH01000001">
    <property type="protein sequence ID" value="SDJ57613.1"/>
    <property type="molecule type" value="Genomic_DNA"/>
</dbReference>
<dbReference type="GO" id="GO:0006633">
    <property type="term" value="P:fatty acid biosynthetic process"/>
    <property type="evidence" value="ECO:0007669"/>
    <property type="project" value="UniProtKB-UniRule"/>
</dbReference>
<dbReference type="PANTHER" id="PTHR30272">
    <property type="entry name" value="3-HYDROXYACYL-[ACYL-CARRIER-PROTEIN] DEHYDRATASE"/>
    <property type="match status" value="1"/>
</dbReference>
<dbReference type="InterPro" id="IPR029069">
    <property type="entry name" value="HotDog_dom_sf"/>
</dbReference>
<evidence type="ECO:0000256" key="4">
    <source>
        <dbReference type="ARBA" id="ARBA00022516"/>
    </source>
</evidence>
<sequence length="145" mass="16323">MMDVREIRQYLPHRYPFLLVDRVVELEEGKYIKGYKNITVNEEVFNGHFPEAPIFPGVMIVEAMAQVSGILGFKTLGQKPEDGFLYLFAGIDNVRFKRQVVPGDTLQLESEVVSERRGIWKFACKSSVDGELAAAANVLCAVKQV</sequence>
<reference evidence="11" key="1">
    <citation type="submission" date="2016-10" db="EMBL/GenBank/DDBJ databases">
        <authorList>
            <person name="Varghese N."/>
            <person name="Submissions S."/>
        </authorList>
    </citation>
    <scope>NUCLEOTIDE SEQUENCE [LARGE SCALE GENOMIC DNA]</scope>
    <source>
        <strain evidence="11">CGMCC 1.10658</strain>
    </source>
</reference>
<dbReference type="PANTHER" id="PTHR30272:SF1">
    <property type="entry name" value="3-HYDROXYACYL-[ACYL-CARRIER-PROTEIN] DEHYDRATASE"/>
    <property type="match status" value="1"/>
</dbReference>
<dbReference type="OrthoDB" id="9772788at2"/>
<dbReference type="InterPro" id="IPR010084">
    <property type="entry name" value="FabZ"/>
</dbReference>